<dbReference type="InterPro" id="IPR055477">
    <property type="entry name" value="DUF7049"/>
</dbReference>
<evidence type="ECO:0000256" key="3">
    <source>
        <dbReference type="ARBA" id="ARBA00023163"/>
    </source>
</evidence>
<dbReference type="PANTHER" id="PTHR46665">
    <property type="entry name" value="TRANSCRIPTION FACTOR BHLH041-RELATED-RELATED"/>
    <property type="match status" value="1"/>
</dbReference>
<dbReference type="CDD" id="cd11393">
    <property type="entry name" value="bHLH_AtbHLH_like"/>
    <property type="match status" value="1"/>
</dbReference>
<feature type="compositionally biased region" description="Low complexity" evidence="5">
    <location>
        <begin position="180"/>
        <end position="189"/>
    </location>
</feature>
<accession>A0A5J4ZYX6</accession>
<dbReference type="Pfam" id="PF00010">
    <property type="entry name" value="HLH"/>
    <property type="match status" value="1"/>
</dbReference>
<dbReference type="InterPro" id="IPR044658">
    <property type="entry name" value="bHLH92/bHLH041-like"/>
</dbReference>
<dbReference type="PANTHER" id="PTHR46665:SF1">
    <property type="entry name" value="SPERMATOGENESIS- AND OOGENESIS-SPECIFIC BASIC HELIX-LOOP-HELIX-CONTAINING PROTEIN 1"/>
    <property type="match status" value="1"/>
</dbReference>
<dbReference type="Gene3D" id="4.10.280.10">
    <property type="entry name" value="Helix-loop-helix DNA-binding domain"/>
    <property type="match status" value="1"/>
</dbReference>
<feature type="region of interest" description="Disordered" evidence="5">
    <location>
        <begin position="168"/>
        <end position="189"/>
    </location>
</feature>
<dbReference type="EMBL" id="CM018047">
    <property type="protein sequence ID" value="KAA8523259.1"/>
    <property type="molecule type" value="Genomic_DNA"/>
</dbReference>
<comment type="subcellular location">
    <subcellularLocation>
        <location evidence="1">Nucleus</location>
    </subcellularLocation>
</comment>
<evidence type="ECO:0000256" key="1">
    <source>
        <dbReference type="ARBA" id="ARBA00004123"/>
    </source>
</evidence>
<keyword evidence="2" id="KW-0805">Transcription regulation</keyword>
<feature type="region of interest" description="Disordered" evidence="5">
    <location>
        <begin position="265"/>
        <end position="284"/>
    </location>
</feature>
<organism evidence="7 8">
    <name type="scientific">Nyssa sinensis</name>
    <dbReference type="NCBI Taxonomy" id="561372"/>
    <lineage>
        <taxon>Eukaryota</taxon>
        <taxon>Viridiplantae</taxon>
        <taxon>Streptophyta</taxon>
        <taxon>Embryophyta</taxon>
        <taxon>Tracheophyta</taxon>
        <taxon>Spermatophyta</taxon>
        <taxon>Magnoliopsida</taxon>
        <taxon>eudicotyledons</taxon>
        <taxon>Gunneridae</taxon>
        <taxon>Pentapetalae</taxon>
        <taxon>asterids</taxon>
        <taxon>Cornales</taxon>
        <taxon>Nyssaceae</taxon>
        <taxon>Nyssa</taxon>
    </lineage>
</organism>
<dbReference type="AlphaFoldDB" id="A0A5J4ZYX6"/>
<keyword evidence="8" id="KW-1185">Reference proteome</keyword>
<feature type="domain" description="BHLH" evidence="6">
    <location>
        <begin position="350"/>
        <end position="399"/>
    </location>
</feature>
<dbReference type="PROSITE" id="PS50888">
    <property type="entry name" value="BHLH"/>
    <property type="match status" value="1"/>
</dbReference>
<evidence type="ECO:0000256" key="4">
    <source>
        <dbReference type="ARBA" id="ARBA00023242"/>
    </source>
</evidence>
<dbReference type="GO" id="GO:0046983">
    <property type="term" value="F:protein dimerization activity"/>
    <property type="evidence" value="ECO:0007669"/>
    <property type="project" value="InterPro"/>
</dbReference>
<dbReference type="InterPro" id="IPR045239">
    <property type="entry name" value="bHLH95_bHLH"/>
</dbReference>
<dbReference type="OrthoDB" id="5778525at2759"/>
<evidence type="ECO:0000313" key="7">
    <source>
        <dbReference type="EMBL" id="KAA8523259.1"/>
    </source>
</evidence>
<reference evidence="7 8" key="1">
    <citation type="submission" date="2019-09" db="EMBL/GenBank/DDBJ databases">
        <title>A chromosome-level genome assembly of the Chinese tupelo Nyssa sinensis.</title>
        <authorList>
            <person name="Yang X."/>
            <person name="Kang M."/>
            <person name="Yang Y."/>
            <person name="Xiong H."/>
            <person name="Wang M."/>
            <person name="Zhang Z."/>
            <person name="Wang Z."/>
            <person name="Wu H."/>
            <person name="Ma T."/>
            <person name="Liu J."/>
            <person name="Xi Z."/>
        </authorList>
    </citation>
    <scope>NUCLEOTIDE SEQUENCE [LARGE SCALE GENOMIC DNA]</scope>
    <source>
        <strain evidence="7">J267</strain>
        <tissue evidence="7">Leaf</tissue>
    </source>
</reference>
<dbReference type="InterPro" id="IPR011598">
    <property type="entry name" value="bHLH_dom"/>
</dbReference>
<dbReference type="Pfam" id="PF23133">
    <property type="entry name" value="DUF7050"/>
    <property type="match status" value="1"/>
</dbReference>
<evidence type="ECO:0000256" key="2">
    <source>
        <dbReference type="ARBA" id="ARBA00023015"/>
    </source>
</evidence>
<dbReference type="GO" id="GO:0005634">
    <property type="term" value="C:nucleus"/>
    <property type="evidence" value="ECO:0007669"/>
    <property type="project" value="UniProtKB-SubCell"/>
</dbReference>
<evidence type="ECO:0000256" key="5">
    <source>
        <dbReference type="SAM" id="MobiDB-lite"/>
    </source>
</evidence>
<dbReference type="SMART" id="SM00353">
    <property type="entry name" value="HLH"/>
    <property type="match status" value="1"/>
</dbReference>
<dbReference type="SUPFAM" id="SSF47459">
    <property type="entry name" value="HLH, helix-loop-helix DNA-binding domain"/>
    <property type="match status" value="1"/>
</dbReference>
<name>A0A5J4ZYX6_9ASTE</name>
<keyword evidence="3" id="KW-0804">Transcription</keyword>
<proteinExistence type="predicted"/>
<gene>
    <name evidence="7" type="ORF">F0562_009682</name>
</gene>
<sequence>MDSIFLLDEGDRANFLQHFVQSFGCTYICLWCPRFPQTPNVLLFKDGFYSEQNINQPSSSSGSLARRLFDEYRQSVFIIEINHVKVPGFAFTNNRPYIELQELDLQRLASNQAQLQFYQEARIKTAIFMGCQNGEIELGMSSDTQADLERGMRSWFHEDFSRQAPVSEVPLPADQNWPASSSSSSLRSLSMDSPEYSPLLFNIPSTSNYIPEPPREAPIELPLRPITTTTSPLHEAIQGLSQIRNIPFPIESEDAAMTRAILAVISSPSPSPPPTSSSHQPQQSIPSNYQIISQKASAFKSYRSALSPAPSTPMTTSVRRQNMMKRAITFFRSLNLTRTQGQLQGSRPTNTQLHHMISERRRRGKLNESFQALRSLLPPGSKKDKVSVLSSTWDYMRALKAELAELTQRNQFLEEQLLPPKEAAEEESGSSNERLSVRVTHVAESTSEAPSTIDLRVIVRGECSLSDLTIRILEFLKQVKNVSLISVEAQTQMVESSTINRVMLRLKIEGGEWDESAFQEAVRRVVSDLAQ</sequence>
<protein>
    <recommendedName>
        <fullName evidence="6">BHLH domain-containing protein</fullName>
    </recommendedName>
</protein>
<dbReference type="Proteomes" id="UP000325577">
    <property type="component" value="Linkage Group LG4"/>
</dbReference>
<evidence type="ECO:0000313" key="8">
    <source>
        <dbReference type="Proteomes" id="UP000325577"/>
    </source>
</evidence>
<dbReference type="Pfam" id="PF23132">
    <property type="entry name" value="DUF7049"/>
    <property type="match status" value="1"/>
</dbReference>
<dbReference type="InterPro" id="IPR055478">
    <property type="entry name" value="DUF7050"/>
</dbReference>
<evidence type="ECO:0000259" key="6">
    <source>
        <dbReference type="PROSITE" id="PS50888"/>
    </source>
</evidence>
<keyword evidence="4" id="KW-0539">Nucleus</keyword>
<dbReference type="InterPro" id="IPR036638">
    <property type="entry name" value="HLH_DNA-bd_sf"/>
</dbReference>